<evidence type="ECO:0000259" key="1">
    <source>
        <dbReference type="Pfam" id="PF07589"/>
    </source>
</evidence>
<dbReference type="InterPro" id="IPR013424">
    <property type="entry name" value="Ice-binding_C"/>
</dbReference>
<dbReference type="NCBIfam" id="TIGR02595">
    <property type="entry name" value="PEP_CTERM"/>
    <property type="match status" value="1"/>
</dbReference>
<dbReference type="SUPFAM" id="SSF49899">
    <property type="entry name" value="Concanavalin A-like lectins/glucanases"/>
    <property type="match status" value="1"/>
</dbReference>
<organism evidence="2 3">
    <name type="scientific">Pontiella sulfatireligans</name>
    <dbReference type="NCBI Taxonomy" id="2750658"/>
    <lineage>
        <taxon>Bacteria</taxon>
        <taxon>Pseudomonadati</taxon>
        <taxon>Kiritimatiellota</taxon>
        <taxon>Kiritimatiellia</taxon>
        <taxon>Kiritimatiellales</taxon>
        <taxon>Pontiellaceae</taxon>
        <taxon>Pontiella</taxon>
    </lineage>
</organism>
<evidence type="ECO:0000313" key="2">
    <source>
        <dbReference type="EMBL" id="VGO21993.1"/>
    </source>
</evidence>
<dbReference type="InterPro" id="IPR013320">
    <property type="entry name" value="ConA-like_dom_sf"/>
</dbReference>
<keyword evidence="3" id="KW-1185">Reference proteome</keyword>
<dbReference type="AlphaFoldDB" id="A0A6C2UPY6"/>
<sequence length="163" mass="17222">MSFWFNVDVLEGGNYVVAAQNLNILGENDSTISVFNDVPVARGKSVSANTWNHVAVTWDDATTSFDVYLNGVSVGSSDSAATVMDAGWATFNLGTYDAGDNDNNIANSFIGEIYDVQIYDNVLSSTDVANLSNNAGSVIPEPATIGMLGLGAVLTLLVRSRLC</sequence>
<dbReference type="Proteomes" id="UP000346198">
    <property type="component" value="Unassembled WGS sequence"/>
</dbReference>
<evidence type="ECO:0000313" key="3">
    <source>
        <dbReference type="Proteomes" id="UP000346198"/>
    </source>
</evidence>
<dbReference type="Pfam" id="PF07589">
    <property type="entry name" value="PEP-CTERM"/>
    <property type="match status" value="1"/>
</dbReference>
<feature type="domain" description="Ice-binding protein C-terminal" evidence="1">
    <location>
        <begin position="139"/>
        <end position="161"/>
    </location>
</feature>
<dbReference type="Pfam" id="PF13385">
    <property type="entry name" value="Laminin_G_3"/>
    <property type="match status" value="1"/>
</dbReference>
<reference evidence="2 3" key="1">
    <citation type="submission" date="2019-04" db="EMBL/GenBank/DDBJ databases">
        <authorList>
            <person name="Van Vliet M D."/>
        </authorList>
    </citation>
    <scope>NUCLEOTIDE SEQUENCE [LARGE SCALE GENOMIC DNA]</scope>
    <source>
        <strain evidence="2 3">F21</strain>
    </source>
</reference>
<protein>
    <recommendedName>
        <fullName evidence="1">Ice-binding protein C-terminal domain-containing protein</fullName>
    </recommendedName>
</protein>
<dbReference type="Gene3D" id="2.60.120.200">
    <property type="match status" value="1"/>
</dbReference>
<proteinExistence type="predicted"/>
<gene>
    <name evidence="2" type="ORF">SCARR_04073</name>
</gene>
<name>A0A6C2UPY6_9BACT</name>
<dbReference type="EMBL" id="CAAHFH010000002">
    <property type="protein sequence ID" value="VGO21993.1"/>
    <property type="molecule type" value="Genomic_DNA"/>
</dbReference>
<accession>A0A6C2UPY6</accession>